<sequence length="713" mass="82057">MKLVDVEIQSYRSIREQSGENSIEFEGLDCIVGKNNAGKTNILSAVKYLLDNSEKSLDDELYWQKNRDQTVDVRGFFDVDEDDLDRIDDPEKREPVRDSLITVNGTKGVLGICKRIEAEDDFSTNTKLLQFLPESDRLSESHLKEYREEYWEKQKERAGFSKADYKEEMRDEFEEIADLIPNKKQRNKGIWLDKYWDYIDSRPEKLTFRIQPTEFKDSTKSVILTQLLPRLISIPAIKEVESATKRGGEFGDLVDQISSEVQDELDKQLREKLDGFQPRTHPSIQQVESHISDHLSSTFEEQSVKFDFPDLSTEYLFRNADIQIQEEHIDSLSKENVGEGVKRTLIFSLLRTLADLREEKLTIGESDEVVKNARPLLILYEEAELFLHPSLQKTLLRTFDQLVGANAQILFSTHSPVLIQHKILDTINIARKNPQDGTEITQFHTVLREQEEADKSRLTDLQSVSSYVFADKVLVVEGVSDRLVLKKIAKALDSRWDFDQRSIPVLNAGGKGDVCRFKRFLDELGIETFVVFDVDAAKQECESVVTDESIIEQIGQFQDEVEAEFTGPSYSVGDLDIETRTKPWDEAFDDLESLMARLEEDEETTDDDARLIEKILSKCEKSEPPNHLWASDSVEEQRVRVVEELLDKNILLLSGDIEDYYPYDGGGKRESAIRFDPSSHSKEELNQRFQSLNTYDQPDLEVFFSSVFQTQTT</sequence>
<evidence type="ECO:0000259" key="1">
    <source>
        <dbReference type="Pfam" id="PF13175"/>
    </source>
</evidence>
<proteinExistence type="predicted"/>
<comment type="caution">
    <text evidence="3">The sequence shown here is derived from an EMBL/GenBank/DDBJ whole genome shotgun (WGS) entry which is preliminary data.</text>
</comment>
<dbReference type="SUPFAM" id="SSF52540">
    <property type="entry name" value="P-loop containing nucleoside triphosphate hydrolases"/>
    <property type="match status" value="1"/>
</dbReference>
<dbReference type="Pfam" id="PF13175">
    <property type="entry name" value="AAA_15"/>
    <property type="match status" value="1"/>
</dbReference>
<organism evidence="3 4">
    <name type="scientific">Halorubrum laminariae</name>
    <dbReference type="NCBI Taxonomy" id="1433523"/>
    <lineage>
        <taxon>Archaea</taxon>
        <taxon>Methanobacteriati</taxon>
        <taxon>Methanobacteriota</taxon>
        <taxon>Stenosarchaea group</taxon>
        <taxon>Halobacteria</taxon>
        <taxon>Halobacteriales</taxon>
        <taxon>Haloferacaceae</taxon>
        <taxon>Halorubrum</taxon>
    </lineage>
</organism>
<dbReference type="Gene3D" id="3.40.50.300">
    <property type="entry name" value="P-loop containing nucleotide triphosphate hydrolases"/>
    <property type="match status" value="2"/>
</dbReference>
<evidence type="ECO:0000313" key="4">
    <source>
        <dbReference type="Proteomes" id="UP001597185"/>
    </source>
</evidence>
<gene>
    <name evidence="3" type="ORF">ACFR9T_15795</name>
</gene>
<protein>
    <submittedName>
        <fullName evidence="3">AAA family ATPase</fullName>
    </submittedName>
</protein>
<dbReference type="PANTHER" id="PTHR43581:SF4">
    <property type="entry name" value="ATP_GTP PHOSPHATASE"/>
    <property type="match status" value="1"/>
</dbReference>
<evidence type="ECO:0000259" key="2">
    <source>
        <dbReference type="Pfam" id="PF20469"/>
    </source>
</evidence>
<feature type="domain" description="Endonuclease GajA/Old nuclease/RecF-like AAA" evidence="1">
    <location>
        <begin position="1"/>
        <end position="419"/>
    </location>
</feature>
<dbReference type="Proteomes" id="UP001597185">
    <property type="component" value="Unassembled WGS sequence"/>
</dbReference>
<dbReference type="InterPro" id="IPR041685">
    <property type="entry name" value="AAA_GajA/Old/RecF-like"/>
</dbReference>
<accession>A0ABD6C6I9</accession>
<dbReference type="PANTHER" id="PTHR43581">
    <property type="entry name" value="ATP/GTP PHOSPHATASE"/>
    <property type="match status" value="1"/>
</dbReference>
<dbReference type="InterPro" id="IPR027417">
    <property type="entry name" value="P-loop_NTPase"/>
</dbReference>
<dbReference type="EMBL" id="JBHUDB010000020">
    <property type="protein sequence ID" value="MFD1572023.1"/>
    <property type="molecule type" value="Genomic_DNA"/>
</dbReference>
<name>A0ABD6C6I9_9EURY</name>
<dbReference type="AlphaFoldDB" id="A0ABD6C6I9"/>
<dbReference type="InterPro" id="IPR034139">
    <property type="entry name" value="TOPRIM_OLD"/>
</dbReference>
<dbReference type="RefSeq" id="WP_256419355.1">
    <property type="nucleotide sequence ID" value="NZ_JANHDL010000017.1"/>
</dbReference>
<dbReference type="InterPro" id="IPR051396">
    <property type="entry name" value="Bact_Antivir_Def_Nuclease"/>
</dbReference>
<evidence type="ECO:0000313" key="3">
    <source>
        <dbReference type="EMBL" id="MFD1572023.1"/>
    </source>
</evidence>
<keyword evidence="4" id="KW-1185">Reference proteome</keyword>
<feature type="domain" description="OLD protein-like TOPRIM" evidence="2">
    <location>
        <begin position="469"/>
        <end position="535"/>
    </location>
</feature>
<dbReference type="CDD" id="cd01026">
    <property type="entry name" value="TOPRIM_OLD"/>
    <property type="match status" value="1"/>
</dbReference>
<reference evidence="3 4" key="1">
    <citation type="journal article" date="2019" name="Int. J. Syst. Evol. Microbiol.">
        <title>The Global Catalogue of Microorganisms (GCM) 10K type strain sequencing project: providing services to taxonomists for standard genome sequencing and annotation.</title>
        <authorList>
            <consortium name="The Broad Institute Genomics Platform"/>
            <consortium name="The Broad Institute Genome Sequencing Center for Infectious Disease"/>
            <person name="Wu L."/>
            <person name="Ma J."/>
        </authorList>
    </citation>
    <scope>NUCLEOTIDE SEQUENCE [LARGE SCALE GENOMIC DNA]</scope>
    <source>
        <strain evidence="3 4">CGMCC 1.12689</strain>
    </source>
</reference>
<dbReference type="Pfam" id="PF20469">
    <property type="entry name" value="OLD-like_TOPRIM"/>
    <property type="match status" value="1"/>
</dbReference>